<dbReference type="AlphaFoldDB" id="A0A640SFZ8"/>
<feature type="compositionally biased region" description="Basic and acidic residues" evidence="1">
    <location>
        <begin position="1"/>
        <end position="10"/>
    </location>
</feature>
<keyword evidence="2" id="KW-0812">Transmembrane</keyword>
<accession>A0A640SFZ8</accession>
<keyword evidence="2" id="KW-0472">Membrane</keyword>
<evidence type="ECO:0000256" key="1">
    <source>
        <dbReference type="SAM" id="MobiDB-lite"/>
    </source>
</evidence>
<sequence length="374" mass="37770">MTRRAGHQDPRGATPFPARPRARPARGGTPLHQEPPMPFRTRTAVSGAVLATAAVLLGPAAAVARPAAAPAPAGWSAAPAPGDGAEPSAQDRPYFYLEGAPGTVLSDRLSLRNPTGHAVTVRLRGSAPGWWLSLASTEVKVPPHTRASVPFTVTVPRDAAPGDRSGALIVTGGGKGSGGGGRDAVPVHLRVTGQGLSALTVEQVSVHGRDGAAVIRYTLVNRGNTALTPRLAVRADGLFGPVLRRAPRTLPTVLRPGQGVDLTEKWPDPPGLDAVEIRLTVTAGGGVQGSATATYTVAPWWAVAGGALLLAAGAGGLMAVRRRRRTRAAGPGPGTSGVRGAGPAPRAAEEPRPPGGDRADAAGQLAGSGSGARS</sequence>
<feature type="compositionally biased region" description="Gly residues" evidence="1">
    <location>
        <begin position="331"/>
        <end position="340"/>
    </location>
</feature>
<dbReference type="Proteomes" id="UP000435837">
    <property type="component" value="Unassembled WGS sequence"/>
</dbReference>
<evidence type="ECO:0000313" key="4">
    <source>
        <dbReference type="Proteomes" id="UP000435837"/>
    </source>
</evidence>
<gene>
    <name evidence="3" type="ORF">Scani_65810</name>
</gene>
<evidence type="ECO:0008006" key="5">
    <source>
        <dbReference type="Google" id="ProtNLM"/>
    </source>
</evidence>
<evidence type="ECO:0000256" key="2">
    <source>
        <dbReference type="SAM" id="Phobius"/>
    </source>
</evidence>
<evidence type="ECO:0000313" key="3">
    <source>
        <dbReference type="EMBL" id="GFE10313.1"/>
    </source>
</evidence>
<feature type="compositionally biased region" description="Low complexity" evidence="1">
    <location>
        <begin position="71"/>
        <end position="85"/>
    </location>
</feature>
<feature type="region of interest" description="Disordered" evidence="1">
    <location>
        <begin position="71"/>
        <end position="93"/>
    </location>
</feature>
<keyword evidence="2" id="KW-1133">Transmembrane helix</keyword>
<comment type="caution">
    <text evidence="3">The sequence shown here is derived from an EMBL/GenBank/DDBJ whole genome shotgun (WGS) entry which is preliminary data.</text>
</comment>
<dbReference type="EMBL" id="BLIN01000005">
    <property type="protein sequence ID" value="GFE10313.1"/>
    <property type="molecule type" value="Genomic_DNA"/>
</dbReference>
<name>A0A640SFZ8_9ACTN</name>
<feature type="region of interest" description="Disordered" evidence="1">
    <location>
        <begin position="1"/>
        <end position="39"/>
    </location>
</feature>
<reference evidence="3 4" key="1">
    <citation type="submission" date="2019-12" db="EMBL/GenBank/DDBJ databases">
        <title>Whole genome shotgun sequence of Streptomyces caniferus NBRC 15389.</title>
        <authorList>
            <person name="Ichikawa N."/>
            <person name="Kimura A."/>
            <person name="Kitahashi Y."/>
            <person name="Komaki H."/>
            <person name="Tamura T."/>
        </authorList>
    </citation>
    <scope>NUCLEOTIDE SEQUENCE [LARGE SCALE GENOMIC DNA]</scope>
    <source>
        <strain evidence="3 4">NBRC 15389</strain>
    </source>
</reference>
<feature type="region of interest" description="Disordered" evidence="1">
    <location>
        <begin position="326"/>
        <end position="374"/>
    </location>
</feature>
<proteinExistence type="predicted"/>
<protein>
    <recommendedName>
        <fullName evidence="5">Alpha-galactosidase NEW3 domain-containing protein</fullName>
    </recommendedName>
</protein>
<feature type="compositionally biased region" description="Basic and acidic residues" evidence="1">
    <location>
        <begin position="347"/>
        <end position="360"/>
    </location>
</feature>
<organism evidence="3 4">
    <name type="scientific">Streptomyces caniferus</name>
    <dbReference type="NCBI Taxonomy" id="285557"/>
    <lineage>
        <taxon>Bacteria</taxon>
        <taxon>Bacillati</taxon>
        <taxon>Actinomycetota</taxon>
        <taxon>Actinomycetes</taxon>
        <taxon>Kitasatosporales</taxon>
        <taxon>Streptomycetaceae</taxon>
        <taxon>Streptomyces</taxon>
    </lineage>
</organism>
<feature type="transmembrane region" description="Helical" evidence="2">
    <location>
        <begin position="300"/>
        <end position="320"/>
    </location>
</feature>